<comment type="caution">
    <text evidence="3">The sequence shown here is derived from an EMBL/GenBank/DDBJ whole genome shotgun (WGS) entry which is preliminary data.</text>
</comment>
<dbReference type="AlphaFoldDB" id="A0AAW0GVH8"/>
<gene>
    <name evidence="3" type="ORF">QCA50_000732</name>
</gene>
<evidence type="ECO:0000313" key="3">
    <source>
        <dbReference type="EMBL" id="KAK7696089.1"/>
    </source>
</evidence>
<feature type="compositionally biased region" description="Polar residues" evidence="2">
    <location>
        <begin position="242"/>
        <end position="256"/>
    </location>
</feature>
<proteinExistence type="predicted"/>
<protein>
    <submittedName>
        <fullName evidence="3">Uncharacterized protein</fullName>
    </submittedName>
</protein>
<feature type="coiled-coil region" evidence="1">
    <location>
        <begin position="179"/>
        <end position="206"/>
    </location>
</feature>
<evidence type="ECO:0000256" key="2">
    <source>
        <dbReference type="SAM" id="MobiDB-lite"/>
    </source>
</evidence>
<feature type="region of interest" description="Disordered" evidence="2">
    <location>
        <begin position="18"/>
        <end position="60"/>
    </location>
</feature>
<reference evidence="3 4" key="1">
    <citation type="submission" date="2022-09" db="EMBL/GenBank/DDBJ databases">
        <authorList>
            <person name="Palmer J.M."/>
        </authorList>
    </citation>
    <scope>NUCLEOTIDE SEQUENCE [LARGE SCALE GENOMIC DNA]</scope>
    <source>
        <strain evidence="3 4">DSM 7382</strain>
    </source>
</reference>
<feature type="region of interest" description="Disordered" evidence="2">
    <location>
        <begin position="271"/>
        <end position="318"/>
    </location>
</feature>
<keyword evidence="4" id="KW-1185">Reference proteome</keyword>
<evidence type="ECO:0000256" key="1">
    <source>
        <dbReference type="SAM" id="Coils"/>
    </source>
</evidence>
<dbReference type="EMBL" id="JASBNA010000001">
    <property type="protein sequence ID" value="KAK7696089.1"/>
    <property type="molecule type" value="Genomic_DNA"/>
</dbReference>
<accession>A0AAW0GVH8</accession>
<evidence type="ECO:0000313" key="4">
    <source>
        <dbReference type="Proteomes" id="UP001385951"/>
    </source>
</evidence>
<feature type="compositionally biased region" description="Basic and acidic residues" evidence="2">
    <location>
        <begin position="356"/>
        <end position="368"/>
    </location>
</feature>
<name>A0AAW0GVH8_9APHY</name>
<organism evidence="3 4">
    <name type="scientific">Cerrena zonata</name>
    <dbReference type="NCBI Taxonomy" id="2478898"/>
    <lineage>
        <taxon>Eukaryota</taxon>
        <taxon>Fungi</taxon>
        <taxon>Dikarya</taxon>
        <taxon>Basidiomycota</taxon>
        <taxon>Agaricomycotina</taxon>
        <taxon>Agaricomycetes</taxon>
        <taxon>Polyporales</taxon>
        <taxon>Cerrenaceae</taxon>
        <taxon>Cerrena</taxon>
    </lineage>
</organism>
<feature type="region of interest" description="Disordered" evidence="2">
    <location>
        <begin position="346"/>
        <end position="368"/>
    </location>
</feature>
<keyword evidence="1" id="KW-0175">Coiled coil</keyword>
<dbReference type="Proteomes" id="UP001385951">
    <property type="component" value="Unassembled WGS sequence"/>
</dbReference>
<feature type="compositionally biased region" description="Polar residues" evidence="2">
    <location>
        <begin position="45"/>
        <end position="56"/>
    </location>
</feature>
<feature type="region of interest" description="Disordered" evidence="2">
    <location>
        <begin position="225"/>
        <end position="256"/>
    </location>
</feature>
<sequence>MQSYSNGLNLAFSDIVHTLSPSPMPEPPLEQHPSHTEPTNILAGPSSQQMQPSSHWSGLDEPQPLSDVELHAIQTRILQFGNPQISSTLSPRENELLQMMLRLTSHASILPDPAQLTVQAETIAGLTQQRNFLLAERTEEQKRWEAERESFDRITEALISKRKAAAGTRVVDDDTQRHIARLEDDNKALKYKLNETQQRMSTLESDLNRLRPLLVMQTIVSRPDASTSLIKPLPTRRKRKPQQSTPQPDNGSTSMSFSQVTEVLTDTDINFSQASTSSRPKSHYRFTEADTSQPTVRKGKKTKTPPLPSSGTTASEGLRFKPILADARSEMLLSAAKRIGRTRTGMLAGVVRSSSPRKEGGEGEGEGK</sequence>